<keyword evidence="9" id="KW-1185">Reference proteome</keyword>
<dbReference type="GO" id="GO:0006585">
    <property type="term" value="P:dopamine biosynthetic process from tyrosine"/>
    <property type="evidence" value="ECO:0007669"/>
    <property type="project" value="TreeGrafter"/>
</dbReference>
<evidence type="ECO:0000256" key="7">
    <source>
        <dbReference type="PIRSR" id="PIRSR601273-2"/>
    </source>
</evidence>
<dbReference type="InterPro" id="IPR018301">
    <property type="entry name" value="ArAA_hydroxylase_Fe/CU_BS"/>
</dbReference>
<comment type="similarity">
    <text evidence="2">Belongs to the biopterin-dependent aromatic amino acid hydroxylase family.</text>
</comment>
<accession>A0A1I8ITE5</accession>
<organism evidence="9 10">
    <name type="scientific">Macrostomum lignano</name>
    <dbReference type="NCBI Taxonomy" id="282301"/>
    <lineage>
        <taxon>Eukaryota</taxon>
        <taxon>Metazoa</taxon>
        <taxon>Spiralia</taxon>
        <taxon>Lophotrochozoa</taxon>
        <taxon>Platyhelminthes</taxon>
        <taxon>Rhabditophora</taxon>
        <taxon>Macrostomorpha</taxon>
        <taxon>Macrostomida</taxon>
        <taxon>Macrostomidae</taxon>
        <taxon>Macrostomum</taxon>
    </lineage>
</organism>
<dbReference type="PROSITE" id="PS00367">
    <property type="entry name" value="BH4_AAA_HYDROXYL_1"/>
    <property type="match status" value="1"/>
</dbReference>
<name>A0A1I8ITE5_9PLAT</name>
<dbReference type="Gene3D" id="1.10.800.10">
    <property type="entry name" value="Aromatic amino acid hydroxylase"/>
    <property type="match status" value="1"/>
</dbReference>
<dbReference type="PRINTS" id="PR00372">
    <property type="entry name" value="FYWHYDRXLASE"/>
</dbReference>
<protein>
    <submittedName>
        <fullName evidence="10">BH4_AAA_HYDROXYL_2 domain-containing protein</fullName>
    </submittedName>
</protein>
<dbReference type="PANTHER" id="PTHR11473">
    <property type="entry name" value="AROMATIC AMINO ACID HYDROXYLASE"/>
    <property type="match status" value="1"/>
</dbReference>
<evidence type="ECO:0000256" key="5">
    <source>
        <dbReference type="ARBA" id="ARBA00023004"/>
    </source>
</evidence>
<feature type="binding site" evidence="7">
    <location>
        <position position="186"/>
    </location>
    <ligand>
        <name>Fe cation</name>
        <dbReference type="ChEBI" id="CHEBI:24875"/>
    </ligand>
</feature>
<dbReference type="GO" id="GO:0043204">
    <property type="term" value="C:perikaryon"/>
    <property type="evidence" value="ECO:0007669"/>
    <property type="project" value="TreeGrafter"/>
</dbReference>
<dbReference type="GO" id="GO:0005506">
    <property type="term" value="F:iron ion binding"/>
    <property type="evidence" value="ECO:0007669"/>
    <property type="project" value="InterPro"/>
</dbReference>
<evidence type="ECO:0000256" key="1">
    <source>
        <dbReference type="ARBA" id="ARBA00001954"/>
    </source>
</evidence>
<dbReference type="WBParaSite" id="maker-uti_cns_0015819-snap-gene-0.3-mRNA-1">
    <property type="protein sequence ID" value="maker-uti_cns_0015819-snap-gene-0.3-mRNA-1"/>
    <property type="gene ID" value="maker-uti_cns_0015819-snap-gene-0.3"/>
</dbReference>
<feature type="binding site" evidence="7">
    <location>
        <position position="231"/>
    </location>
    <ligand>
        <name>Fe cation</name>
        <dbReference type="ChEBI" id="CHEBI:24875"/>
    </ligand>
</feature>
<feature type="binding site" evidence="7">
    <location>
        <position position="191"/>
    </location>
    <ligand>
        <name>Fe cation</name>
        <dbReference type="ChEBI" id="CHEBI:24875"/>
    </ligand>
</feature>
<sequence>RLHHSNVSPKIFPLKTPSDLWFPRHISELDECTHLLLKFQPELATDHPGFHDQEYRRRRSEVVEIAFNYRYGDPIPRVQYTDIEVETWRAAYTTLKALYATHACKEHLDGIARLEAECGYGPDAIPQLEDISRYLKKQTGFSLRPVAGLLSARDFLASLAFRVFQCTQYIRHHSKPLHTPEPDCIHEIIGHMPMLTNMGFADFSQEIGLASLGATDQEIERLATLYWFTVEFGLCKEAGQVKAYGAGLLSAYGELRHALSQTPEHRRFEPNSTSVTPYTDEDYQPVYFVTESFDSMKAEF</sequence>
<evidence type="ECO:0000256" key="2">
    <source>
        <dbReference type="ARBA" id="ARBA00009712"/>
    </source>
</evidence>
<dbReference type="PANTHER" id="PTHR11473:SF15">
    <property type="entry name" value="TYROSINE 3-MONOOXYGENASE"/>
    <property type="match status" value="1"/>
</dbReference>
<proteinExistence type="inferred from homology"/>
<dbReference type="InterPro" id="IPR036951">
    <property type="entry name" value="ArAA_hydroxylase_sf"/>
</dbReference>
<dbReference type="GO" id="GO:0005737">
    <property type="term" value="C:cytoplasm"/>
    <property type="evidence" value="ECO:0007669"/>
    <property type="project" value="TreeGrafter"/>
</dbReference>
<keyword evidence="3 7" id="KW-0479">Metal-binding</keyword>
<evidence type="ECO:0000313" key="10">
    <source>
        <dbReference type="WBParaSite" id="maker-uti_cns_0015819-snap-gene-0.3-mRNA-1"/>
    </source>
</evidence>
<keyword evidence="5 7" id="KW-0408">Iron</keyword>
<feature type="domain" description="Biopterin-dependent aromatic amino acid hydroxylase family profile" evidence="8">
    <location>
        <begin position="7"/>
        <end position="300"/>
    </location>
</feature>
<dbReference type="Proteomes" id="UP000095280">
    <property type="component" value="Unplaced"/>
</dbReference>
<dbReference type="InterPro" id="IPR001273">
    <property type="entry name" value="ArAA_hydroxylase"/>
</dbReference>
<dbReference type="AlphaFoldDB" id="A0A1I8ITE5"/>
<evidence type="ECO:0000313" key="9">
    <source>
        <dbReference type="Proteomes" id="UP000095280"/>
    </source>
</evidence>
<dbReference type="GO" id="GO:0030424">
    <property type="term" value="C:axon"/>
    <property type="evidence" value="ECO:0007669"/>
    <property type="project" value="TreeGrafter"/>
</dbReference>
<evidence type="ECO:0000256" key="4">
    <source>
        <dbReference type="ARBA" id="ARBA00023002"/>
    </source>
</evidence>
<dbReference type="InterPro" id="IPR019774">
    <property type="entry name" value="Aromatic-AA_hydroxylase_C"/>
</dbReference>
<evidence type="ECO:0000259" key="8">
    <source>
        <dbReference type="PROSITE" id="PS51410"/>
    </source>
</evidence>
<comment type="cofactor">
    <cofactor evidence="1 7">
        <name>Fe(2+)</name>
        <dbReference type="ChEBI" id="CHEBI:29033"/>
    </cofactor>
</comment>
<evidence type="ECO:0000256" key="3">
    <source>
        <dbReference type="ARBA" id="ARBA00022723"/>
    </source>
</evidence>
<dbReference type="GO" id="GO:0004511">
    <property type="term" value="F:tyrosine 3-monooxygenase activity"/>
    <property type="evidence" value="ECO:0007669"/>
    <property type="project" value="TreeGrafter"/>
</dbReference>
<dbReference type="InterPro" id="IPR036329">
    <property type="entry name" value="Aro-AA_hydroxylase_C_sf"/>
</dbReference>
<dbReference type="PROSITE" id="PS51410">
    <property type="entry name" value="BH4_AAA_HYDROXYL_2"/>
    <property type="match status" value="1"/>
</dbReference>
<evidence type="ECO:0000256" key="6">
    <source>
        <dbReference type="ARBA" id="ARBA00023033"/>
    </source>
</evidence>
<keyword evidence="6" id="KW-0503">Monooxygenase</keyword>
<reference evidence="10" key="1">
    <citation type="submission" date="2016-11" db="UniProtKB">
        <authorList>
            <consortium name="WormBaseParasite"/>
        </authorList>
    </citation>
    <scope>IDENTIFICATION</scope>
</reference>
<dbReference type="Pfam" id="PF00351">
    <property type="entry name" value="Biopterin_H"/>
    <property type="match status" value="1"/>
</dbReference>
<keyword evidence="4" id="KW-0560">Oxidoreductase</keyword>
<dbReference type="SUPFAM" id="SSF56534">
    <property type="entry name" value="Aromatic aminoacid monoxygenases, catalytic and oligomerization domains"/>
    <property type="match status" value="1"/>
</dbReference>